<keyword evidence="5 7" id="KW-1133">Transmembrane helix</keyword>
<feature type="transmembrane region" description="Helical" evidence="7">
    <location>
        <begin position="577"/>
        <end position="602"/>
    </location>
</feature>
<feature type="transmembrane region" description="Helical" evidence="7">
    <location>
        <begin position="178"/>
        <end position="198"/>
    </location>
</feature>
<dbReference type="InterPro" id="IPR001036">
    <property type="entry name" value="Acrflvin-R"/>
</dbReference>
<dbReference type="InterPro" id="IPR050545">
    <property type="entry name" value="Mycobact_MmpL"/>
</dbReference>
<evidence type="ECO:0000256" key="1">
    <source>
        <dbReference type="ARBA" id="ARBA00004651"/>
    </source>
</evidence>
<feature type="domain" description="SSD" evidence="8">
    <location>
        <begin position="180"/>
        <end position="327"/>
    </location>
</feature>
<keyword evidence="6 7" id="KW-0472">Membrane</keyword>
<keyword evidence="10" id="KW-1185">Reference proteome</keyword>
<dbReference type="PROSITE" id="PS50156">
    <property type="entry name" value="SSD"/>
    <property type="match status" value="1"/>
</dbReference>
<dbReference type="Gene3D" id="1.20.1640.10">
    <property type="entry name" value="Multidrug efflux transporter AcrB transmembrane domain"/>
    <property type="match status" value="2"/>
</dbReference>
<dbReference type="Proteomes" id="UP001235712">
    <property type="component" value="Unassembled WGS sequence"/>
</dbReference>
<feature type="transmembrane region" description="Helical" evidence="7">
    <location>
        <begin position="299"/>
        <end position="328"/>
    </location>
</feature>
<feature type="transmembrane region" description="Helical" evidence="7">
    <location>
        <begin position="544"/>
        <end position="565"/>
    </location>
</feature>
<evidence type="ECO:0000259" key="8">
    <source>
        <dbReference type="PROSITE" id="PS50156"/>
    </source>
</evidence>
<organism evidence="9 10">
    <name type="scientific">Kineosporia succinea</name>
    <dbReference type="NCBI Taxonomy" id="84632"/>
    <lineage>
        <taxon>Bacteria</taxon>
        <taxon>Bacillati</taxon>
        <taxon>Actinomycetota</taxon>
        <taxon>Actinomycetes</taxon>
        <taxon>Kineosporiales</taxon>
        <taxon>Kineosporiaceae</taxon>
        <taxon>Kineosporia</taxon>
    </lineage>
</organism>
<dbReference type="PRINTS" id="PR00702">
    <property type="entry name" value="ACRIFLAVINRP"/>
</dbReference>
<feature type="transmembrane region" description="Helical" evidence="7">
    <location>
        <begin position="270"/>
        <end position="293"/>
    </location>
</feature>
<keyword evidence="3" id="KW-1003">Cell membrane</keyword>
<evidence type="ECO:0000313" key="9">
    <source>
        <dbReference type="EMBL" id="MDP9825852.1"/>
    </source>
</evidence>
<dbReference type="EMBL" id="JAUSQZ010000001">
    <property type="protein sequence ID" value="MDP9825852.1"/>
    <property type="molecule type" value="Genomic_DNA"/>
</dbReference>
<feature type="transmembrane region" description="Helical" evidence="7">
    <location>
        <begin position="657"/>
        <end position="682"/>
    </location>
</feature>
<gene>
    <name evidence="9" type="ORF">J2S57_001601</name>
</gene>
<dbReference type="SUPFAM" id="SSF82866">
    <property type="entry name" value="Multidrug efflux transporter AcrB transmembrane domain"/>
    <property type="match status" value="2"/>
</dbReference>
<evidence type="ECO:0000256" key="6">
    <source>
        <dbReference type="ARBA" id="ARBA00023136"/>
    </source>
</evidence>
<feature type="transmembrane region" description="Helical" evidence="7">
    <location>
        <begin position="512"/>
        <end position="532"/>
    </location>
</feature>
<feature type="transmembrane region" description="Helical" evidence="7">
    <location>
        <begin position="229"/>
        <end position="249"/>
    </location>
</feature>
<evidence type="ECO:0000256" key="4">
    <source>
        <dbReference type="ARBA" id="ARBA00022692"/>
    </source>
</evidence>
<dbReference type="InterPro" id="IPR000731">
    <property type="entry name" value="SSD"/>
</dbReference>
<comment type="similarity">
    <text evidence="2">Belongs to the resistance-nodulation-cell division (RND) (TC 2.A.6) family. MmpL subfamily.</text>
</comment>
<sequence length="720" mass="74277">MSTLLYALGRRAYRGRLVVVGVWVLLLAGLAAGAATLGTGTSEEFRIPGTASQEALDTLGDRFPELAGGQAQVVAVASDVTDPTFQKAVQASLLAISKVDGVTAVVDPYNEQVQGAISADRQVALGTVQVEADWRSDSDTLREAIEKAAQPIEDAGGQVEFGGEVFAVSLPSVTPTEGIGVVVALVVLIVTFGSFLAAGLPLLTALLGVGATMAAIWLFTPVLDISSTVPLLALMIGLAVGIDYALLIVSRHRDQLREGLDPEESAARAVAKAGSAVVFAGITVIIALIGLAVARIPFLTVMGVAAAGAVLVAVLVALTLLPALFGFLGARLAPKAGGAQERHRFANSWLSTVIRVPVVTVLLVVVAVGALAIPAKDLRLALTDNGAAASDTTQRQAFDLVADHFGAGANAPLLVTADLPEGTDPQAVLAGLAQDLSGLEGVAGVSSAAVNSTGDLAVVALVPQGSASSVVTSDLVKEVRDDTAIAQKYGVTLGVTGQTAIAIDISDRLRDALLPFGIAVVGLSLILLGAVFRSVAVPVKAALGYLLSVGASFGAVTAVFEWGWLSGLLGVQREGPVISFMPIILMGVLFGLAMDYEVFLVARIREEFVHNGGDARKALRTGYASGSRVVTAAALIMVSVFTAFVPEGDANIKPIALALAVGVFVDAFVVRMIFVPAVLALLGNSAWWIPRWLDRLLPHFDVEGEGLEKKLQQEKAPSPV</sequence>
<dbReference type="Pfam" id="PF03176">
    <property type="entry name" value="MMPL"/>
    <property type="match status" value="2"/>
</dbReference>
<keyword evidence="4 7" id="KW-0812">Transmembrane</keyword>
<protein>
    <submittedName>
        <fullName evidence="9">RND superfamily putative drug exporter</fullName>
    </submittedName>
</protein>
<evidence type="ECO:0000256" key="7">
    <source>
        <dbReference type="SAM" id="Phobius"/>
    </source>
</evidence>
<feature type="transmembrane region" description="Helical" evidence="7">
    <location>
        <begin position="205"/>
        <end position="223"/>
    </location>
</feature>
<accession>A0ABT9NZJ8</accession>
<dbReference type="InterPro" id="IPR004869">
    <property type="entry name" value="MMPL_dom"/>
</dbReference>
<evidence type="ECO:0000256" key="3">
    <source>
        <dbReference type="ARBA" id="ARBA00022475"/>
    </source>
</evidence>
<reference evidence="9 10" key="1">
    <citation type="submission" date="2023-07" db="EMBL/GenBank/DDBJ databases">
        <title>Sequencing the genomes of 1000 actinobacteria strains.</title>
        <authorList>
            <person name="Klenk H.-P."/>
        </authorList>
    </citation>
    <scope>NUCLEOTIDE SEQUENCE [LARGE SCALE GENOMIC DNA]</scope>
    <source>
        <strain evidence="9 10">DSM 44388</strain>
    </source>
</reference>
<feature type="transmembrane region" description="Helical" evidence="7">
    <location>
        <begin position="349"/>
        <end position="373"/>
    </location>
</feature>
<name>A0ABT9NZJ8_9ACTN</name>
<feature type="transmembrane region" description="Helical" evidence="7">
    <location>
        <begin position="623"/>
        <end position="645"/>
    </location>
</feature>
<evidence type="ECO:0000313" key="10">
    <source>
        <dbReference type="Proteomes" id="UP001235712"/>
    </source>
</evidence>
<comment type="caution">
    <text evidence="9">The sequence shown here is derived from an EMBL/GenBank/DDBJ whole genome shotgun (WGS) entry which is preliminary data.</text>
</comment>
<evidence type="ECO:0000256" key="2">
    <source>
        <dbReference type="ARBA" id="ARBA00010157"/>
    </source>
</evidence>
<dbReference type="PANTHER" id="PTHR33406:SF11">
    <property type="entry name" value="MEMBRANE PROTEIN SCO6666-RELATED"/>
    <property type="match status" value="1"/>
</dbReference>
<evidence type="ECO:0000256" key="5">
    <source>
        <dbReference type="ARBA" id="ARBA00022989"/>
    </source>
</evidence>
<comment type="subcellular location">
    <subcellularLocation>
        <location evidence="1">Cell membrane</location>
        <topology evidence="1">Multi-pass membrane protein</topology>
    </subcellularLocation>
</comment>
<proteinExistence type="inferred from homology"/>
<dbReference type="RefSeq" id="WP_307240052.1">
    <property type="nucleotide sequence ID" value="NZ_JAUSQZ010000001.1"/>
</dbReference>
<dbReference type="PANTHER" id="PTHR33406">
    <property type="entry name" value="MEMBRANE PROTEIN MJ1562-RELATED"/>
    <property type="match status" value="1"/>
</dbReference>